<evidence type="ECO:0000256" key="1">
    <source>
        <dbReference type="SAM" id="MobiDB-lite"/>
    </source>
</evidence>
<keyword evidence="2" id="KW-0732">Signal</keyword>
<feature type="signal peptide" evidence="2">
    <location>
        <begin position="1"/>
        <end position="21"/>
    </location>
</feature>
<gene>
    <name evidence="3" type="ORF">KDM90_11540</name>
</gene>
<organism evidence="3 4">
    <name type="scientific">Undibacterium fentianense</name>
    <dbReference type="NCBI Taxonomy" id="2828728"/>
    <lineage>
        <taxon>Bacteria</taxon>
        <taxon>Pseudomonadati</taxon>
        <taxon>Pseudomonadota</taxon>
        <taxon>Betaproteobacteria</taxon>
        <taxon>Burkholderiales</taxon>
        <taxon>Oxalobacteraceae</taxon>
        <taxon>Undibacterium</taxon>
    </lineage>
</organism>
<accession>A0A941E362</accession>
<evidence type="ECO:0000256" key="2">
    <source>
        <dbReference type="SAM" id="SignalP"/>
    </source>
</evidence>
<evidence type="ECO:0000313" key="4">
    <source>
        <dbReference type="Proteomes" id="UP000678545"/>
    </source>
</evidence>
<name>A0A941E362_9BURK</name>
<comment type="caution">
    <text evidence="3">The sequence shown here is derived from an EMBL/GenBank/DDBJ whole genome shotgun (WGS) entry which is preliminary data.</text>
</comment>
<dbReference type="AlphaFoldDB" id="A0A941E362"/>
<protein>
    <recommendedName>
        <fullName evidence="5">SH3 domain-containing protein</fullName>
    </recommendedName>
</protein>
<feature type="region of interest" description="Disordered" evidence="1">
    <location>
        <begin position="149"/>
        <end position="176"/>
    </location>
</feature>
<sequence>MKHRLIIAALPLCLLSEFAFAQNAAPPRVQASVVRPTELKAQSYSDAATIKLLTQNSFVEVLSRKASWMEVKAGGTLGWVKMLSLRFDSQIEKSSGITSATKGLFEAAKTTGTSSTVTTGAKGFDKSKFENPMPNLEALAKMKQFNTPKQEAGNFAKQEKLNEQNQAYLKATGDKS</sequence>
<dbReference type="Proteomes" id="UP000678545">
    <property type="component" value="Unassembled WGS sequence"/>
</dbReference>
<feature type="chain" id="PRO_5037874890" description="SH3 domain-containing protein" evidence="2">
    <location>
        <begin position="22"/>
        <end position="176"/>
    </location>
</feature>
<evidence type="ECO:0008006" key="5">
    <source>
        <dbReference type="Google" id="ProtNLM"/>
    </source>
</evidence>
<dbReference type="RefSeq" id="WP_212675749.1">
    <property type="nucleotide sequence ID" value="NZ_JAGSPJ010000004.1"/>
</dbReference>
<keyword evidence="4" id="KW-1185">Reference proteome</keyword>
<proteinExistence type="predicted"/>
<reference evidence="3" key="1">
    <citation type="submission" date="2021-04" db="EMBL/GenBank/DDBJ databases">
        <title>novel species isolated from subtropical streams in China.</title>
        <authorList>
            <person name="Lu H."/>
        </authorList>
    </citation>
    <scope>NUCLEOTIDE SEQUENCE</scope>
    <source>
        <strain evidence="3">FT137W</strain>
    </source>
</reference>
<dbReference type="EMBL" id="JAGSPJ010000004">
    <property type="protein sequence ID" value="MBR7800631.1"/>
    <property type="molecule type" value="Genomic_DNA"/>
</dbReference>
<evidence type="ECO:0000313" key="3">
    <source>
        <dbReference type="EMBL" id="MBR7800631.1"/>
    </source>
</evidence>